<proteinExistence type="predicted"/>
<protein>
    <submittedName>
        <fullName evidence="1">Uncharacterized protein</fullName>
    </submittedName>
</protein>
<organism evidence="1 2">
    <name type="scientific">Luedemannella flava</name>
    <dbReference type="NCBI Taxonomy" id="349316"/>
    <lineage>
        <taxon>Bacteria</taxon>
        <taxon>Bacillati</taxon>
        <taxon>Actinomycetota</taxon>
        <taxon>Actinomycetes</taxon>
        <taxon>Micromonosporales</taxon>
        <taxon>Micromonosporaceae</taxon>
        <taxon>Luedemannella</taxon>
    </lineage>
</organism>
<keyword evidence="2" id="KW-1185">Reference proteome</keyword>
<comment type="caution">
    <text evidence="1">The sequence shown here is derived from an EMBL/GenBank/DDBJ whole genome shotgun (WGS) entry which is preliminary data.</text>
</comment>
<accession>A0ABP4Y8I8</accession>
<sequence>MSDGPLPQWCENTCVVCPAQVLGPGRFDVVDRPGREYAYDPSVGWRVDRDGVAVCVHPYRVGLAPGRYASVGEPLPPLDAPAPLPTAAALELPDDVADLEGWLVGQLRVVSSNSLAAAISRAERAALQRFPDRDVVAAMRRVLAVELTR</sequence>
<evidence type="ECO:0000313" key="2">
    <source>
        <dbReference type="Proteomes" id="UP001500218"/>
    </source>
</evidence>
<dbReference type="RefSeq" id="WP_344129616.1">
    <property type="nucleotide sequence ID" value="NZ_BAAALT010000059.1"/>
</dbReference>
<dbReference type="Proteomes" id="UP001500218">
    <property type="component" value="Unassembled WGS sequence"/>
</dbReference>
<gene>
    <name evidence="1" type="ORF">GCM10009682_24290</name>
</gene>
<dbReference type="EMBL" id="BAAALT010000059">
    <property type="protein sequence ID" value="GAA1801492.1"/>
    <property type="molecule type" value="Genomic_DNA"/>
</dbReference>
<evidence type="ECO:0000313" key="1">
    <source>
        <dbReference type="EMBL" id="GAA1801492.1"/>
    </source>
</evidence>
<name>A0ABP4Y8I8_9ACTN</name>
<reference evidence="2" key="1">
    <citation type="journal article" date="2019" name="Int. J. Syst. Evol. Microbiol.">
        <title>The Global Catalogue of Microorganisms (GCM) 10K type strain sequencing project: providing services to taxonomists for standard genome sequencing and annotation.</title>
        <authorList>
            <consortium name="The Broad Institute Genomics Platform"/>
            <consortium name="The Broad Institute Genome Sequencing Center for Infectious Disease"/>
            <person name="Wu L."/>
            <person name="Ma J."/>
        </authorList>
    </citation>
    <scope>NUCLEOTIDE SEQUENCE [LARGE SCALE GENOMIC DNA]</scope>
    <source>
        <strain evidence="2">JCM 13250</strain>
    </source>
</reference>